<dbReference type="InterPro" id="IPR023367">
    <property type="entry name" value="Peptidase_M42_dom2"/>
</dbReference>
<keyword evidence="2" id="KW-0031">Aminopeptidase</keyword>
<evidence type="ECO:0000256" key="5">
    <source>
        <dbReference type="ARBA" id="ARBA00022801"/>
    </source>
</evidence>
<evidence type="ECO:0000256" key="6">
    <source>
        <dbReference type="PIRNR" id="PIRNR001123"/>
    </source>
</evidence>
<dbReference type="PANTHER" id="PTHR32481">
    <property type="entry name" value="AMINOPEPTIDASE"/>
    <property type="match status" value="1"/>
</dbReference>
<feature type="binding site" evidence="8">
    <location>
        <position position="213"/>
    </location>
    <ligand>
        <name>Zn(2+)</name>
        <dbReference type="ChEBI" id="CHEBI:29105"/>
        <label>2</label>
    </ligand>
</feature>
<protein>
    <submittedName>
        <fullName evidence="9">Hydrolase</fullName>
    </submittedName>
</protein>
<dbReference type="InterPro" id="IPR008007">
    <property type="entry name" value="Peptidase_M42"/>
</dbReference>
<dbReference type="PIRSF" id="PIRSF001123">
    <property type="entry name" value="PepA_GA"/>
    <property type="match status" value="1"/>
</dbReference>
<dbReference type="CDD" id="cd05656">
    <property type="entry name" value="M42_Frv"/>
    <property type="match status" value="1"/>
</dbReference>
<feature type="binding site" evidence="8">
    <location>
        <position position="322"/>
    </location>
    <ligand>
        <name>Zn(2+)</name>
        <dbReference type="ChEBI" id="CHEBI:29105"/>
        <label>2</label>
    </ligand>
</feature>
<dbReference type="EMBL" id="CP010311">
    <property type="protein sequence ID" value="AJF06914.1"/>
    <property type="molecule type" value="Genomic_DNA"/>
</dbReference>
<keyword evidence="5 9" id="KW-0378">Hydrolase</keyword>
<dbReference type="KEGG" id="gsb:GSUB_10610"/>
<dbReference type="RefSeq" id="WP_040200737.1">
    <property type="nucleotide sequence ID" value="NZ_CP010311.1"/>
</dbReference>
<evidence type="ECO:0000313" key="9">
    <source>
        <dbReference type="EMBL" id="AJF06914.1"/>
    </source>
</evidence>
<feature type="active site" description="Proton acceptor" evidence="7">
    <location>
        <position position="212"/>
    </location>
</feature>
<name>A0A0B5FQI6_9BACT</name>
<dbReference type="GO" id="GO:0046872">
    <property type="term" value="F:metal ion binding"/>
    <property type="evidence" value="ECO:0007669"/>
    <property type="project" value="UniProtKB-UniRule"/>
</dbReference>
<proteinExistence type="inferred from homology"/>
<dbReference type="STRING" id="483547.GSUB_10610"/>
<dbReference type="Proteomes" id="UP000035036">
    <property type="component" value="Chromosome"/>
</dbReference>
<sequence length="356" mass="39153">MNEKHFNFLKELVEAPSPSGFEQPAQRVFRRAVENIADELRTDVMGNVIARLKGQGESPLRVMLAGHCDEIGFMVKHVDDQGFIYFAAIGGVDAHLVPGQRVRIHGRRGTVNGLVGKKPIHQIEPKDRESVIKIKSQFIDIGCRNRDEAQELVSVGDAITFAVGLERLQNDRVTSRAFDDKMGVFVVARVLEELRSRKELAVDFYGVSTVQEEVGLRGGATSVYGVNPDVGIAIEVGFATDFPDVDKKEHGDIRVGSGPVIGRGPNINPALFDLLVETAREEQIPYQVLGHPRATGTDANVMQLSRGGVATGLVNVPLRYMHTPVELLSLEDLENTVKLLAASVLRMKSREEFIPQ</sequence>
<reference evidence="9 10" key="1">
    <citation type="journal article" date="2015" name="Genome Announc.">
        <title>Genomes of Geoalkalibacter ferrihydriticus Z-0531T and Geoalkalibacter subterraneus Red1T, Two Haloalkaliphilic Metal-Reducing Deltaproteobacteria.</title>
        <authorList>
            <person name="Badalamenti J.P."/>
            <person name="Krajmalnik-Brown R."/>
            <person name="Torres C.I."/>
            <person name="Bond D.R."/>
        </authorList>
    </citation>
    <scope>NUCLEOTIDE SEQUENCE [LARGE SCALE GENOMIC DNA]</scope>
    <source>
        <strain evidence="9 10">Red1</strain>
    </source>
</reference>
<evidence type="ECO:0000256" key="4">
    <source>
        <dbReference type="ARBA" id="ARBA00022723"/>
    </source>
</evidence>
<evidence type="ECO:0000256" key="7">
    <source>
        <dbReference type="PIRSR" id="PIRSR001123-1"/>
    </source>
</evidence>
<dbReference type="GO" id="GO:0006508">
    <property type="term" value="P:proteolysis"/>
    <property type="evidence" value="ECO:0007669"/>
    <property type="project" value="UniProtKB-KW"/>
</dbReference>
<dbReference type="Gene3D" id="2.40.30.40">
    <property type="entry name" value="Peptidase M42, domain 2"/>
    <property type="match status" value="1"/>
</dbReference>
<gene>
    <name evidence="9" type="ORF">GSUB_10610</name>
</gene>
<organism evidence="9 10">
    <name type="scientific">Geoalkalibacter subterraneus</name>
    <dbReference type="NCBI Taxonomy" id="483547"/>
    <lineage>
        <taxon>Bacteria</taxon>
        <taxon>Pseudomonadati</taxon>
        <taxon>Thermodesulfobacteriota</taxon>
        <taxon>Desulfuromonadia</taxon>
        <taxon>Desulfuromonadales</taxon>
        <taxon>Geoalkalibacteraceae</taxon>
        <taxon>Geoalkalibacter</taxon>
    </lineage>
</organism>
<dbReference type="OrthoDB" id="9772053at2"/>
<dbReference type="Pfam" id="PF05343">
    <property type="entry name" value="Peptidase_M42"/>
    <property type="match status" value="1"/>
</dbReference>
<feature type="binding site" evidence="8">
    <location>
        <position position="179"/>
    </location>
    <ligand>
        <name>Zn(2+)</name>
        <dbReference type="ChEBI" id="CHEBI:29105"/>
        <label>2</label>
    </ligand>
</feature>
<evidence type="ECO:0000313" key="10">
    <source>
        <dbReference type="Proteomes" id="UP000035036"/>
    </source>
</evidence>
<keyword evidence="3" id="KW-0645">Protease</keyword>
<comment type="similarity">
    <text evidence="1 6">Belongs to the peptidase M42 family.</text>
</comment>
<dbReference type="SUPFAM" id="SSF101821">
    <property type="entry name" value="Aminopeptidase/glucanase lid domain"/>
    <property type="match status" value="1"/>
</dbReference>
<dbReference type="AlphaFoldDB" id="A0A0B5FQI6"/>
<evidence type="ECO:0000256" key="3">
    <source>
        <dbReference type="ARBA" id="ARBA00022670"/>
    </source>
</evidence>
<evidence type="ECO:0000256" key="1">
    <source>
        <dbReference type="ARBA" id="ARBA00006272"/>
    </source>
</evidence>
<dbReference type="SUPFAM" id="SSF53187">
    <property type="entry name" value="Zn-dependent exopeptidases"/>
    <property type="match status" value="1"/>
</dbReference>
<keyword evidence="10" id="KW-1185">Reference proteome</keyword>
<dbReference type="Gene3D" id="3.40.630.10">
    <property type="entry name" value="Zn peptidases"/>
    <property type="match status" value="1"/>
</dbReference>
<keyword evidence="4 8" id="KW-0479">Metal-binding</keyword>
<feature type="binding site" evidence="8">
    <location>
        <position position="179"/>
    </location>
    <ligand>
        <name>Zn(2+)</name>
        <dbReference type="ChEBI" id="CHEBI:29105"/>
        <label>1</label>
    </ligand>
</feature>
<evidence type="ECO:0000256" key="8">
    <source>
        <dbReference type="PIRSR" id="PIRSR001123-2"/>
    </source>
</evidence>
<dbReference type="InterPro" id="IPR051464">
    <property type="entry name" value="Peptidase_M42_aminopept"/>
</dbReference>
<dbReference type="PANTHER" id="PTHR32481:SF20">
    <property type="entry name" value="AMINOPEPTIDASE YSDC"/>
    <property type="match status" value="1"/>
</dbReference>
<feature type="binding site" evidence="8">
    <location>
        <position position="235"/>
    </location>
    <ligand>
        <name>Zn(2+)</name>
        <dbReference type="ChEBI" id="CHEBI:29105"/>
        <label>1</label>
    </ligand>
</feature>
<dbReference type="HOGENOM" id="CLU_047249_1_0_7"/>
<evidence type="ECO:0000256" key="2">
    <source>
        <dbReference type="ARBA" id="ARBA00022438"/>
    </source>
</evidence>
<comment type="cofactor">
    <cofactor evidence="8">
        <name>a divalent metal cation</name>
        <dbReference type="ChEBI" id="CHEBI:60240"/>
    </cofactor>
    <text evidence="8">Binds 2 divalent metal cations per subunit.</text>
</comment>
<dbReference type="GO" id="GO:0004177">
    <property type="term" value="F:aminopeptidase activity"/>
    <property type="evidence" value="ECO:0007669"/>
    <property type="project" value="UniProtKB-UniRule"/>
</dbReference>
<accession>A0A0B5FQI6</accession>
<feature type="binding site" evidence="8">
    <location>
        <position position="67"/>
    </location>
    <ligand>
        <name>Zn(2+)</name>
        <dbReference type="ChEBI" id="CHEBI:29105"/>
        <label>1</label>
    </ligand>
</feature>